<dbReference type="Pfam" id="PF00166">
    <property type="entry name" value="Cpn10"/>
    <property type="match status" value="1"/>
</dbReference>
<protein>
    <recommendedName>
        <fullName evidence="3">10 kDa chaperonin</fullName>
    </recommendedName>
</protein>
<proteinExistence type="predicted"/>
<name>A0A0F9RZR5_9ZZZZ</name>
<evidence type="ECO:0000256" key="1">
    <source>
        <dbReference type="ARBA" id="ARBA00023186"/>
    </source>
</evidence>
<dbReference type="AlphaFoldDB" id="A0A0F9RZR5"/>
<sequence length="123" mass="13563">MSSVPVPIPLGWKVILLPKQGKKTSAGGIDISATQDAEAHLSYIGEVLALGEAAFTARTKSGIDMSQWKVRPQIGDWVVHTPYAGIRIRRSGEKDENWIILLNDTDIQALIDDPNDYYSWIDG</sequence>
<accession>A0A0F9RZR5</accession>
<gene>
    <name evidence="2" type="ORF">LCGC14_0582170</name>
</gene>
<dbReference type="InterPro" id="IPR020818">
    <property type="entry name" value="Chaperonin_GroES"/>
</dbReference>
<dbReference type="GO" id="GO:0005524">
    <property type="term" value="F:ATP binding"/>
    <property type="evidence" value="ECO:0007669"/>
    <property type="project" value="InterPro"/>
</dbReference>
<dbReference type="InterPro" id="IPR011032">
    <property type="entry name" value="GroES-like_sf"/>
</dbReference>
<reference evidence="2" key="1">
    <citation type="journal article" date="2015" name="Nature">
        <title>Complex archaea that bridge the gap between prokaryotes and eukaryotes.</title>
        <authorList>
            <person name="Spang A."/>
            <person name="Saw J.H."/>
            <person name="Jorgensen S.L."/>
            <person name="Zaremba-Niedzwiedzka K."/>
            <person name="Martijn J."/>
            <person name="Lind A.E."/>
            <person name="van Eijk R."/>
            <person name="Schleper C."/>
            <person name="Guy L."/>
            <person name="Ettema T.J."/>
        </authorList>
    </citation>
    <scope>NUCLEOTIDE SEQUENCE</scope>
</reference>
<comment type="caution">
    <text evidence="2">The sequence shown here is derived from an EMBL/GenBank/DDBJ whole genome shotgun (WGS) entry which is preliminary data.</text>
</comment>
<evidence type="ECO:0000313" key="2">
    <source>
        <dbReference type="EMBL" id="KKN55447.1"/>
    </source>
</evidence>
<dbReference type="SUPFAM" id="SSF50129">
    <property type="entry name" value="GroES-like"/>
    <property type="match status" value="1"/>
</dbReference>
<dbReference type="InterPro" id="IPR037124">
    <property type="entry name" value="Chaperonin_GroES_sf"/>
</dbReference>
<dbReference type="Gene3D" id="2.30.33.40">
    <property type="entry name" value="GroES chaperonin"/>
    <property type="match status" value="1"/>
</dbReference>
<dbReference type="GO" id="GO:0044183">
    <property type="term" value="F:protein folding chaperone"/>
    <property type="evidence" value="ECO:0007669"/>
    <property type="project" value="InterPro"/>
</dbReference>
<dbReference type="EMBL" id="LAZR01000884">
    <property type="protein sequence ID" value="KKN55447.1"/>
    <property type="molecule type" value="Genomic_DNA"/>
</dbReference>
<organism evidence="2">
    <name type="scientific">marine sediment metagenome</name>
    <dbReference type="NCBI Taxonomy" id="412755"/>
    <lineage>
        <taxon>unclassified sequences</taxon>
        <taxon>metagenomes</taxon>
        <taxon>ecological metagenomes</taxon>
    </lineage>
</organism>
<keyword evidence="1" id="KW-0143">Chaperone</keyword>
<evidence type="ECO:0008006" key="3">
    <source>
        <dbReference type="Google" id="ProtNLM"/>
    </source>
</evidence>